<accession>F8PTS6</accession>
<dbReference type="AlphaFoldDB" id="F8PTS6"/>
<dbReference type="Proteomes" id="UP000008063">
    <property type="component" value="Unassembled WGS sequence"/>
</dbReference>
<proteinExistence type="predicted"/>
<dbReference type="OrthoDB" id="2669721at2759"/>
<dbReference type="InParanoid" id="F8PTS6"/>
<feature type="non-terminal residue" evidence="1">
    <location>
        <position position="133"/>
    </location>
</feature>
<evidence type="ECO:0000313" key="1">
    <source>
        <dbReference type="EMBL" id="EGO01071.1"/>
    </source>
</evidence>
<dbReference type="EMBL" id="GL945478">
    <property type="protein sequence ID" value="EGO01071.1"/>
    <property type="molecule type" value="Genomic_DNA"/>
</dbReference>
<feature type="non-terminal residue" evidence="1">
    <location>
        <position position="1"/>
    </location>
</feature>
<dbReference type="STRING" id="936435.F8PTS6"/>
<dbReference type="HOGENOM" id="CLU_047287_2_1_1"/>
<reference evidence="2" key="1">
    <citation type="journal article" date="2011" name="Science">
        <title>The plant cell wall-decomposing machinery underlies the functional diversity of forest fungi.</title>
        <authorList>
            <person name="Eastwood D.C."/>
            <person name="Floudas D."/>
            <person name="Binder M."/>
            <person name="Majcherczyk A."/>
            <person name="Schneider P."/>
            <person name="Aerts A."/>
            <person name="Asiegbu F.O."/>
            <person name="Baker S.E."/>
            <person name="Barry K."/>
            <person name="Bendiksby M."/>
            <person name="Blumentritt M."/>
            <person name="Coutinho P.M."/>
            <person name="Cullen D."/>
            <person name="de Vries R.P."/>
            <person name="Gathman A."/>
            <person name="Goodell B."/>
            <person name="Henrissat B."/>
            <person name="Ihrmark K."/>
            <person name="Kauserud H."/>
            <person name="Kohler A."/>
            <person name="LaButti K."/>
            <person name="Lapidus A."/>
            <person name="Lavin J.L."/>
            <person name="Lee Y.-H."/>
            <person name="Lindquist E."/>
            <person name="Lilly W."/>
            <person name="Lucas S."/>
            <person name="Morin E."/>
            <person name="Murat C."/>
            <person name="Oguiza J.A."/>
            <person name="Park J."/>
            <person name="Pisabarro A.G."/>
            <person name="Riley R."/>
            <person name="Rosling A."/>
            <person name="Salamov A."/>
            <person name="Schmidt O."/>
            <person name="Schmutz J."/>
            <person name="Skrede I."/>
            <person name="Stenlid J."/>
            <person name="Wiebenga A."/>
            <person name="Xie X."/>
            <person name="Kuees U."/>
            <person name="Hibbett D.S."/>
            <person name="Hoffmeister D."/>
            <person name="Hoegberg N."/>
            <person name="Martin F."/>
            <person name="Grigoriev I.V."/>
            <person name="Watkinson S.C."/>
        </authorList>
    </citation>
    <scope>NUCLEOTIDE SEQUENCE [LARGE SCALE GENOMIC DNA]</scope>
    <source>
        <strain evidence="2">strain S7.3</strain>
    </source>
</reference>
<keyword evidence="2" id="KW-1185">Reference proteome</keyword>
<sequence length="133" mass="14743">KATRWAHIQLPNGQVACSSWKEDRMTIVRVSRNVKFDSGDHIEVGEVLFYFQLKINGIQKSVALVSLYSPPDQQLLHMSSGSVWLSEPQGNCLLKVIDVKTILGVVAMVPYSVMGLGQSQGRFLLVEKTGLDL</sequence>
<organism evidence="2">
    <name type="scientific">Serpula lacrymans var. lacrymans (strain S7.3)</name>
    <name type="common">Dry rot fungus</name>
    <dbReference type="NCBI Taxonomy" id="936435"/>
    <lineage>
        <taxon>Eukaryota</taxon>
        <taxon>Fungi</taxon>
        <taxon>Dikarya</taxon>
        <taxon>Basidiomycota</taxon>
        <taxon>Agaricomycotina</taxon>
        <taxon>Agaricomycetes</taxon>
        <taxon>Agaricomycetidae</taxon>
        <taxon>Boletales</taxon>
        <taxon>Coniophorineae</taxon>
        <taxon>Serpulaceae</taxon>
        <taxon>Serpula</taxon>
    </lineage>
</organism>
<name>F8PTS6_SERL3</name>
<dbReference type="OMA" id="PEYNIFF"/>
<evidence type="ECO:0000313" key="2">
    <source>
        <dbReference type="Proteomes" id="UP000008063"/>
    </source>
</evidence>
<protein>
    <submittedName>
        <fullName evidence="1">Uncharacterized protein</fullName>
    </submittedName>
</protein>
<gene>
    <name evidence="1" type="ORF">SERLA73DRAFT_36961</name>
</gene>